<feature type="domain" description="Major facilitator superfamily (MFS) profile" evidence="8">
    <location>
        <begin position="1"/>
        <end position="379"/>
    </location>
</feature>
<dbReference type="InterPro" id="IPR020846">
    <property type="entry name" value="MFS_dom"/>
</dbReference>
<keyword evidence="10" id="KW-1185">Reference proteome</keyword>
<dbReference type="PROSITE" id="PS50850">
    <property type="entry name" value="MFS"/>
    <property type="match status" value="1"/>
</dbReference>
<evidence type="ECO:0000256" key="3">
    <source>
        <dbReference type="ARBA" id="ARBA00022475"/>
    </source>
</evidence>
<keyword evidence="4 7" id="KW-0812">Transmembrane</keyword>
<keyword evidence="6 7" id="KW-0472">Membrane</keyword>
<feature type="transmembrane region" description="Helical" evidence="7">
    <location>
        <begin position="70"/>
        <end position="88"/>
    </location>
</feature>
<dbReference type="InterPro" id="IPR036259">
    <property type="entry name" value="MFS_trans_sf"/>
</dbReference>
<gene>
    <name evidence="9" type="ORF">NRE15_07235</name>
</gene>
<organism evidence="9 10">
    <name type="scientific">Fundicoccus culcitae</name>
    <dbReference type="NCBI Taxonomy" id="2969821"/>
    <lineage>
        <taxon>Bacteria</taxon>
        <taxon>Bacillati</taxon>
        <taxon>Bacillota</taxon>
        <taxon>Bacilli</taxon>
        <taxon>Lactobacillales</taxon>
        <taxon>Aerococcaceae</taxon>
        <taxon>Fundicoccus</taxon>
    </lineage>
</organism>
<evidence type="ECO:0000256" key="1">
    <source>
        <dbReference type="ARBA" id="ARBA00004651"/>
    </source>
</evidence>
<evidence type="ECO:0000313" key="10">
    <source>
        <dbReference type="Proteomes" id="UP001315967"/>
    </source>
</evidence>
<accession>A0ABY5PA49</accession>
<keyword evidence="3" id="KW-1003">Cell membrane</keyword>
<evidence type="ECO:0000313" key="9">
    <source>
        <dbReference type="EMBL" id="UUX35429.1"/>
    </source>
</evidence>
<evidence type="ECO:0000256" key="2">
    <source>
        <dbReference type="ARBA" id="ARBA00022448"/>
    </source>
</evidence>
<feature type="transmembrane region" description="Helical" evidence="7">
    <location>
        <begin position="38"/>
        <end position="58"/>
    </location>
</feature>
<feature type="transmembrane region" description="Helical" evidence="7">
    <location>
        <begin position="128"/>
        <end position="153"/>
    </location>
</feature>
<feature type="transmembrane region" description="Helical" evidence="7">
    <location>
        <begin position="320"/>
        <end position="339"/>
    </location>
</feature>
<dbReference type="Proteomes" id="UP001315967">
    <property type="component" value="Chromosome"/>
</dbReference>
<dbReference type="PANTHER" id="PTHR43124:SF3">
    <property type="entry name" value="CHLORAMPHENICOL EFFLUX PUMP RV0191"/>
    <property type="match status" value="1"/>
</dbReference>
<dbReference type="RefSeq" id="WP_313794918.1">
    <property type="nucleotide sequence ID" value="NZ_CP102453.1"/>
</dbReference>
<dbReference type="InterPro" id="IPR050189">
    <property type="entry name" value="MFS_Efflux_Transporters"/>
</dbReference>
<feature type="transmembrane region" description="Helical" evidence="7">
    <location>
        <begin position="261"/>
        <end position="280"/>
    </location>
</feature>
<feature type="transmembrane region" description="Helical" evidence="7">
    <location>
        <begin position="159"/>
        <end position="176"/>
    </location>
</feature>
<evidence type="ECO:0000259" key="8">
    <source>
        <dbReference type="PROSITE" id="PS50850"/>
    </source>
</evidence>
<feature type="transmembrane region" description="Helical" evidence="7">
    <location>
        <begin position="286"/>
        <end position="308"/>
    </location>
</feature>
<dbReference type="EMBL" id="CP102453">
    <property type="protein sequence ID" value="UUX35429.1"/>
    <property type="molecule type" value="Genomic_DNA"/>
</dbReference>
<dbReference type="InterPro" id="IPR011701">
    <property type="entry name" value="MFS"/>
</dbReference>
<evidence type="ECO:0000256" key="7">
    <source>
        <dbReference type="SAM" id="Phobius"/>
    </source>
</evidence>
<feature type="transmembrane region" description="Helical" evidence="7">
    <location>
        <begin position="197"/>
        <end position="214"/>
    </location>
</feature>
<feature type="transmembrane region" description="Helical" evidence="7">
    <location>
        <begin position="94"/>
        <end position="116"/>
    </location>
</feature>
<dbReference type="PANTHER" id="PTHR43124">
    <property type="entry name" value="PURINE EFFLUX PUMP PBUE"/>
    <property type="match status" value="1"/>
</dbReference>
<name>A0ABY5PA49_9LACT</name>
<proteinExistence type="predicted"/>
<dbReference type="Pfam" id="PF07690">
    <property type="entry name" value="MFS_1"/>
    <property type="match status" value="1"/>
</dbReference>
<feature type="transmembrane region" description="Helical" evidence="7">
    <location>
        <begin position="351"/>
        <end position="374"/>
    </location>
</feature>
<feature type="transmembrane region" description="Helical" evidence="7">
    <location>
        <begin position="234"/>
        <end position="254"/>
    </location>
</feature>
<keyword evidence="2" id="KW-0813">Transport</keyword>
<keyword evidence="5 7" id="KW-1133">Transmembrane helix</keyword>
<evidence type="ECO:0000256" key="6">
    <source>
        <dbReference type="ARBA" id="ARBA00023136"/>
    </source>
</evidence>
<evidence type="ECO:0000256" key="5">
    <source>
        <dbReference type="ARBA" id="ARBA00022989"/>
    </source>
</evidence>
<dbReference type="Gene3D" id="1.20.1250.20">
    <property type="entry name" value="MFS general substrate transporter like domains"/>
    <property type="match status" value="1"/>
</dbReference>
<dbReference type="SUPFAM" id="SSF103473">
    <property type="entry name" value="MFS general substrate transporter"/>
    <property type="match status" value="1"/>
</dbReference>
<protein>
    <submittedName>
        <fullName evidence="9">MFS transporter</fullName>
    </submittedName>
</protein>
<comment type="subcellular location">
    <subcellularLocation>
        <location evidence="1">Cell membrane</location>
        <topology evidence="1">Multi-pass membrane protein</topology>
    </subcellularLocation>
</comment>
<evidence type="ECO:0000256" key="4">
    <source>
        <dbReference type="ARBA" id="ARBA00022692"/>
    </source>
</evidence>
<reference evidence="9 10" key="1">
    <citation type="submission" date="2022-08" db="EMBL/GenBank/DDBJ databases">
        <title>Aerococcaceae sp. nov isolated from spoiled eye mask.</title>
        <authorList>
            <person name="Zhou G."/>
            <person name="Xie X.-B."/>
            <person name="Shi Q.-S."/>
            <person name="Wang Y.-S."/>
            <person name="Wen X."/>
            <person name="Peng H."/>
            <person name="Yang X.-J."/>
            <person name="Tao H.-B."/>
            <person name="Huang X.-M."/>
        </authorList>
    </citation>
    <scope>NUCLEOTIDE SEQUENCE [LARGE SCALE GENOMIC DNA]</scope>
    <source>
        <strain evidence="10">DM20194951</strain>
    </source>
</reference>
<sequence>MSMKKISILSLSTVTGAATAITTIIPLMVIAFPNQSQAAVESLVTIASLSALVTIVFNDCFTRRLGVKKTILLGLIGAIIFGIMPYFLTDFYAILASRILLGLAIGLYSPHAISLISLSYSGQERTTLLGMQMGISGLGNAIFLFAAGILAAITWQTTFFVYLLIACVALLVFRFVPEVDLPIARKNTPSTPINIPVLTYSLLCFITFLIFWGVQLKLPSLLVEKGIVASEASGLILGTMNIAGMLAGFAFGSCYRKVQTLLLPIGFIGAAVFIFSMVYLDGFVSLLIVVNCYNFIFSFTGPTIVLKVNQHALDHQLTQANSMVTTATILSSFVAPFVWNPISEWVGAGDQASLTLMIVGFSALWVGLVLLAIYRPRSARR</sequence>